<dbReference type="OrthoDB" id="8456073at2"/>
<sequence length="214" mass="22677">MTRKSRLRTLTSLVIIGACVYAISGAVTLLRYSSTNNVANDAAGVSALASYANVFPVGHLARQRLAQWASQGGSPAQMIEPFSSLLSLTPADGAAWLALAQAEASAGMPADQVVRALAMSSVTAPSESRVMTGRAVFTLQIWNSAPAEARSVFVSDLLWDFANFSKEQIAYIRAAVANLPADARKRIAADFRAAGRRGDRPLRELNLPASEATP</sequence>
<dbReference type="STRING" id="655015.B1812_01455"/>
<evidence type="ECO:0000313" key="2">
    <source>
        <dbReference type="Proteomes" id="UP000193978"/>
    </source>
</evidence>
<accession>A0A1W6MQS7</accession>
<dbReference type="AlphaFoldDB" id="A0A1W6MQS7"/>
<dbReference type="RefSeq" id="WP_085770013.1">
    <property type="nucleotide sequence ID" value="NZ_AP027149.1"/>
</dbReference>
<dbReference type="Proteomes" id="UP000193978">
    <property type="component" value="Chromosome"/>
</dbReference>
<reference evidence="1 2" key="1">
    <citation type="submission" date="2017-02" db="EMBL/GenBank/DDBJ databases">
        <authorList>
            <person name="Peterson S.W."/>
        </authorList>
    </citation>
    <scope>NUCLEOTIDE SEQUENCE [LARGE SCALE GENOMIC DNA]</scope>
    <source>
        <strain evidence="1 2">S285</strain>
    </source>
</reference>
<dbReference type="EMBL" id="CP019948">
    <property type="protein sequence ID" value="ARN79960.1"/>
    <property type="molecule type" value="Genomic_DNA"/>
</dbReference>
<proteinExistence type="predicted"/>
<dbReference type="KEGG" id="mbry:B1812_01455"/>
<dbReference type="PROSITE" id="PS51257">
    <property type="entry name" value="PROKAR_LIPOPROTEIN"/>
    <property type="match status" value="1"/>
</dbReference>
<keyword evidence="2" id="KW-1185">Reference proteome</keyword>
<gene>
    <name evidence="1" type="ORF">B1812_01455</name>
</gene>
<evidence type="ECO:0000313" key="1">
    <source>
        <dbReference type="EMBL" id="ARN79960.1"/>
    </source>
</evidence>
<protein>
    <submittedName>
        <fullName evidence="1">Uncharacterized protein</fullName>
    </submittedName>
</protein>
<organism evidence="1 2">
    <name type="scientific">Methylocystis bryophila</name>
    <dbReference type="NCBI Taxonomy" id="655015"/>
    <lineage>
        <taxon>Bacteria</taxon>
        <taxon>Pseudomonadati</taxon>
        <taxon>Pseudomonadota</taxon>
        <taxon>Alphaproteobacteria</taxon>
        <taxon>Hyphomicrobiales</taxon>
        <taxon>Methylocystaceae</taxon>
        <taxon>Methylocystis</taxon>
    </lineage>
</organism>
<name>A0A1W6MQS7_9HYPH</name>